<keyword evidence="8" id="KW-0010">Activator</keyword>
<dbReference type="GO" id="GO:0006357">
    <property type="term" value="P:regulation of transcription by RNA polymerase II"/>
    <property type="evidence" value="ECO:0007669"/>
    <property type="project" value="InterPro"/>
</dbReference>
<evidence type="ECO:0000256" key="2">
    <source>
        <dbReference type="ARBA" id="ARBA00009626"/>
    </source>
</evidence>
<feature type="compositionally biased region" description="Basic and acidic residues" evidence="9">
    <location>
        <begin position="226"/>
        <end position="266"/>
    </location>
</feature>
<evidence type="ECO:0000256" key="5">
    <source>
        <dbReference type="ARBA" id="ARBA00023163"/>
    </source>
</evidence>
<dbReference type="GO" id="GO:0016592">
    <property type="term" value="C:mediator complex"/>
    <property type="evidence" value="ECO:0007669"/>
    <property type="project" value="InterPro"/>
</dbReference>
<dbReference type="OrthoDB" id="1929813at2759"/>
<keyword evidence="6 8" id="KW-0539">Nucleus</keyword>
<proteinExistence type="inferred from homology"/>
<evidence type="ECO:0000256" key="1">
    <source>
        <dbReference type="ARBA" id="ARBA00004123"/>
    </source>
</evidence>
<keyword evidence="5 8" id="KW-0804">Transcription</keyword>
<dbReference type="GO" id="GO:0003712">
    <property type="term" value="F:transcription coregulator activity"/>
    <property type="evidence" value="ECO:0007669"/>
    <property type="project" value="InterPro"/>
</dbReference>
<feature type="region of interest" description="Disordered" evidence="9">
    <location>
        <begin position="216"/>
        <end position="277"/>
    </location>
</feature>
<comment type="caution">
    <text evidence="10">The sequence shown here is derived from an EMBL/GenBank/DDBJ whole genome shotgun (WGS) entry which is preliminary data.</text>
</comment>
<name>A0A4U0U5V5_9PEZI</name>
<protein>
    <recommendedName>
        <fullName evidence="3 8">Mediator of RNA polymerase II transcription subunit 4</fullName>
    </recommendedName>
    <alternativeName>
        <fullName evidence="7 8">Mediator complex subunit 4</fullName>
    </alternativeName>
</protein>
<comment type="function">
    <text evidence="8">Component of the Mediator complex, a coactivator involved in the regulated transcription of nearly all RNA polymerase II-dependent genes. Mediator functions as a bridge to convey information from gene-specific regulatory proteins to the basal RNA polymerase II transcription machinery. Mediator is recruited to promoters by direct interactions with regulatory proteins and serves as a scaffold for the assembly of a functional preinitiation complex with RNA polymerase II and the general transcription factors.</text>
</comment>
<feature type="region of interest" description="Disordered" evidence="9">
    <location>
        <begin position="139"/>
        <end position="164"/>
    </location>
</feature>
<dbReference type="EMBL" id="NAJL01000011">
    <property type="protein sequence ID" value="TKA30334.1"/>
    <property type="molecule type" value="Genomic_DNA"/>
</dbReference>
<comment type="subcellular location">
    <subcellularLocation>
        <location evidence="1 8">Nucleus</location>
    </subcellularLocation>
</comment>
<comment type="subunit">
    <text evidence="8">Component of the Mediator complex.</text>
</comment>
<keyword evidence="4 8" id="KW-0805">Transcription regulation</keyword>
<evidence type="ECO:0000256" key="7">
    <source>
        <dbReference type="ARBA" id="ARBA00031257"/>
    </source>
</evidence>
<evidence type="ECO:0000256" key="4">
    <source>
        <dbReference type="ARBA" id="ARBA00023015"/>
    </source>
</evidence>
<evidence type="ECO:0000256" key="9">
    <source>
        <dbReference type="SAM" id="MobiDB-lite"/>
    </source>
</evidence>
<evidence type="ECO:0000313" key="10">
    <source>
        <dbReference type="EMBL" id="TKA30334.1"/>
    </source>
</evidence>
<dbReference type="Proteomes" id="UP000308549">
    <property type="component" value="Unassembled WGS sequence"/>
</dbReference>
<gene>
    <name evidence="8" type="primary">MED4</name>
    <name evidence="10" type="ORF">B0A50_02561</name>
</gene>
<evidence type="ECO:0000313" key="11">
    <source>
        <dbReference type="Proteomes" id="UP000308549"/>
    </source>
</evidence>
<comment type="similarity">
    <text evidence="2 8">Belongs to the Mediator complex subunit 4 family.</text>
</comment>
<sequence length="277" mass="30966">MSDQSMLACFQTSYQRMEQALQRLTDSIAAYNPSTAAGDELIAADDELNENLELLVKHQRQVRRIESLKREAEDNDATLRSSIQQVANLRKEINAISSTNPPSERETTVDEILSFARFISPTTVPPTFRKQDVALKSVKREPSDAQITNGIATPPSGAQDEEDAQAIRSENAGTRALKPEQAAWLDPLAGLPFEPWPSVDKIQAGALGDIQRMVEAGKDPASVLSPEEKIEADKRRAEEEEKERLEELEREKRRASMFDVGRRRTTFDQSDVFDPDA</sequence>
<evidence type="ECO:0000256" key="3">
    <source>
        <dbReference type="ARBA" id="ARBA00020629"/>
    </source>
</evidence>
<keyword evidence="11" id="KW-1185">Reference proteome</keyword>
<evidence type="ECO:0000256" key="6">
    <source>
        <dbReference type="ARBA" id="ARBA00023242"/>
    </source>
</evidence>
<dbReference type="InterPro" id="IPR019258">
    <property type="entry name" value="Mediator_Med4"/>
</dbReference>
<dbReference type="Pfam" id="PF10018">
    <property type="entry name" value="Med4"/>
    <property type="match status" value="1"/>
</dbReference>
<evidence type="ECO:0000256" key="8">
    <source>
        <dbReference type="RuleBase" id="RU364141"/>
    </source>
</evidence>
<organism evidence="10 11">
    <name type="scientific">Salinomyces thailandicus</name>
    <dbReference type="NCBI Taxonomy" id="706561"/>
    <lineage>
        <taxon>Eukaryota</taxon>
        <taxon>Fungi</taxon>
        <taxon>Dikarya</taxon>
        <taxon>Ascomycota</taxon>
        <taxon>Pezizomycotina</taxon>
        <taxon>Dothideomycetes</taxon>
        <taxon>Dothideomycetidae</taxon>
        <taxon>Mycosphaerellales</taxon>
        <taxon>Teratosphaeriaceae</taxon>
        <taxon>Salinomyces</taxon>
    </lineage>
</organism>
<reference evidence="10 11" key="1">
    <citation type="submission" date="2017-03" db="EMBL/GenBank/DDBJ databases">
        <title>Genomes of endolithic fungi from Antarctica.</title>
        <authorList>
            <person name="Coleine C."/>
            <person name="Masonjones S."/>
            <person name="Stajich J.E."/>
        </authorList>
    </citation>
    <scope>NUCLEOTIDE SEQUENCE [LARGE SCALE GENOMIC DNA]</scope>
    <source>
        <strain evidence="10 11">CCFEE 6315</strain>
    </source>
</reference>
<accession>A0A4U0U5V5</accession>
<dbReference type="AlphaFoldDB" id="A0A4U0U5V5"/>